<evidence type="ECO:0000256" key="2">
    <source>
        <dbReference type="ARBA" id="ARBA00022552"/>
    </source>
</evidence>
<dbReference type="EMBL" id="JAMYXC010000044">
    <property type="protein sequence ID" value="MCP1167615.1"/>
    <property type="molecule type" value="Genomic_DNA"/>
</dbReference>
<dbReference type="HAMAP" id="MF_00074">
    <property type="entry name" value="16SrRNA_methyltr_G"/>
    <property type="match status" value="1"/>
</dbReference>
<organism evidence="7 8">
    <name type="scientific">Limimaricola litoreus</name>
    <dbReference type="NCBI Taxonomy" id="2955316"/>
    <lineage>
        <taxon>Bacteria</taxon>
        <taxon>Pseudomonadati</taxon>
        <taxon>Pseudomonadota</taxon>
        <taxon>Alphaproteobacteria</taxon>
        <taxon>Rhodobacterales</taxon>
        <taxon>Paracoccaceae</taxon>
        <taxon>Limimaricola</taxon>
    </lineage>
</organism>
<name>A0A9X2FP58_9RHOB</name>
<comment type="subcellular location">
    <subcellularLocation>
        <location evidence="6">Cytoplasm</location>
    </subcellularLocation>
</comment>
<proteinExistence type="inferred from homology"/>
<dbReference type="SUPFAM" id="SSF53335">
    <property type="entry name" value="S-adenosyl-L-methionine-dependent methyltransferases"/>
    <property type="match status" value="1"/>
</dbReference>
<keyword evidence="1 6" id="KW-0963">Cytoplasm</keyword>
<dbReference type="GO" id="GO:0005829">
    <property type="term" value="C:cytosol"/>
    <property type="evidence" value="ECO:0007669"/>
    <property type="project" value="TreeGrafter"/>
</dbReference>
<dbReference type="PIRSF" id="PIRSF003078">
    <property type="entry name" value="GidB"/>
    <property type="match status" value="1"/>
</dbReference>
<gene>
    <name evidence="6 7" type="primary">rsmG</name>
    <name evidence="7" type="ORF">NHG85_03565</name>
</gene>
<feature type="binding site" evidence="6">
    <location>
        <position position="142"/>
    </location>
    <ligand>
        <name>S-adenosyl-L-methionine</name>
        <dbReference type="ChEBI" id="CHEBI:59789"/>
    </ligand>
</feature>
<evidence type="ECO:0000256" key="6">
    <source>
        <dbReference type="HAMAP-Rule" id="MF_00074"/>
    </source>
</evidence>
<dbReference type="Gene3D" id="3.40.50.150">
    <property type="entry name" value="Vaccinia Virus protein VP39"/>
    <property type="match status" value="1"/>
</dbReference>
<evidence type="ECO:0000256" key="1">
    <source>
        <dbReference type="ARBA" id="ARBA00022490"/>
    </source>
</evidence>
<comment type="caution">
    <text evidence="6">Lacks conserved residue(s) required for the propagation of feature annotation.</text>
</comment>
<dbReference type="EC" id="2.1.1.170" evidence="6"/>
<keyword evidence="4 6" id="KW-0808">Transferase</keyword>
<feature type="binding site" evidence="6">
    <location>
        <position position="74"/>
    </location>
    <ligand>
        <name>S-adenosyl-L-methionine</name>
        <dbReference type="ChEBI" id="CHEBI:59789"/>
    </ligand>
</feature>
<protein>
    <recommendedName>
        <fullName evidence="6">Ribosomal RNA small subunit methyltransferase G</fullName>
        <ecNumber evidence="6">2.1.1.170</ecNumber>
    </recommendedName>
    <alternativeName>
        <fullName evidence="6">16S rRNA 7-methylguanosine methyltransferase</fullName>
        <shortName evidence="6">16S rRNA m7G methyltransferase</shortName>
    </alternativeName>
</protein>
<dbReference type="AlphaFoldDB" id="A0A9X2FP58"/>
<keyword evidence="5 6" id="KW-0949">S-adenosyl-L-methionine</keyword>
<keyword evidence="2 6" id="KW-0698">rRNA processing</keyword>
<keyword evidence="3 6" id="KW-0489">Methyltransferase</keyword>
<dbReference type="Proteomes" id="UP001139477">
    <property type="component" value="Unassembled WGS sequence"/>
</dbReference>
<dbReference type="GO" id="GO:0070043">
    <property type="term" value="F:rRNA (guanine-N7-)-methyltransferase activity"/>
    <property type="evidence" value="ECO:0007669"/>
    <property type="project" value="UniProtKB-UniRule"/>
</dbReference>
<dbReference type="InterPro" id="IPR029063">
    <property type="entry name" value="SAM-dependent_MTases_sf"/>
</dbReference>
<comment type="similarity">
    <text evidence="6">Belongs to the methyltransferase superfamily. RNA methyltransferase RsmG family.</text>
</comment>
<dbReference type="PANTHER" id="PTHR31760:SF0">
    <property type="entry name" value="S-ADENOSYL-L-METHIONINE-DEPENDENT METHYLTRANSFERASES SUPERFAMILY PROTEIN"/>
    <property type="match status" value="1"/>
</dbReference>
<accession>A0A9X2FP58</accession>
<comment type="catalytic activity">
    <reaction evidence="6">
        <text>guanosine(527) in 16S rRNA + S-adenosyl-L-methionine = N(7)-methylguanosine(527) in 16S rRNA + S-adenosyl-L-homocysteine</text>
        <dbReference type="Rhea" id="RHEA:42732"/>
        <dbReference type="Rhea" id="RHEA-COMP:10209"/>
        <dbReference type="Rhea" id="RHEA-COMP:10210"/>
        <dbReference type="ChEBI" id="CHEBI:57856"/>
        <dbReference type="ChEBI" id="CHEBI:59789"/>
        <dbReference type="ChEBI" id="CHEBI:74269"/>
        <dbReference type="ChEBI" id="CHEBI:74480"/>
        <dbReference type="EC" id="2.1.1.170"/>
    </reaction>
</comment>
<comment type="caution">
    <text evidence="7">The sequence shown here is derived from an EMBL/GenBank/DDBJ whole genome shotgun (WGS) entry which is preliminary data.</text>
</comment>
<dbReference type="RefSeq" id="WP_253329883.1">
    <property type="nucleotide sequence ID" value="NZ_JAMYXC010000044.1"/>
</dbReference>
<evidence type="ECO:0000313" key="7">
    <source>
        <dbReference type="EMBL" id="MCP1167615.1"/>
    </source>
</evidence>
<evidence type="ECO:0000256" key="3">
    <source>
        <dbReference type="ARBA" id="ARBA00022603"/>
    </source>
</evidence>
<feature type="binding site" evidence="6">
    <location>
        <begin position="128"/>
        <end position="129"/>
    </location>
    <ligand>
        <name>S-adenosyl-L-methionine</name>
        <dbReference type="ChEBI" id="CHEBI:59789"/>
    </ligand>
</feature>
<dbReference type="InterPro" id="IPR003682">
    <property type="entry name" value="rRNA_ssu_MeTfrase_G"/>
</dbReference>
<sequence>MTLTPSSPPLEAPTVSRETSERLDHYVNLVQKWSRSINLVSKNDLDQVRERHIEDSLQLAAFLPTGEAQWIDIGSGGGFPGVVMAIVAGEAAPGCRFELVESDGRKAAFLRTVARELKLNAVVTCERIEKMTPRDADILSARALAPLDMLLTYADRHLAPDGICLFLKGKAFEPEVASAQQSWNFGMASYVSRTDTSARLLRISGIQHV</sequence>
<evidence type="ECO:0000313" key="8">
    <source>
        <dbReference type="Proteomes" id="UP001139477"/>
    </source>
</evidence>
<reference evidence="7" key="1">
    <citation type="submission" date="2022-06" db="EMBL/GenBank/DDBJ databases">
        <title>Limimaricola sediminis sp. nov., isolated from an intertidal sediment.</title>
        <authorList>
            <person name="Shao X."/>
        </authorList>
    </citation>
    <scope>NUCLEOTIDE SEQUENCE</scope>
    <source>
        <strain evidence="7">ASW11-118</strain>
    </source>
</reference>
<evidence type="ECO:0000256" key="4">
    <source>
        <dbReference type="ARBA" id="ARBA00022679"/>
    </source>
</evidence>
<evidence type="ECO:0000256" key="5">
    <source>
        <dbReference type="ARBA" id="ARBA00022691"/>
    </source>
</evidence>
<dbReference type="PANTHER" id="PTHR31760">
    <property type="entry name" value="S-ADENOSYL-L-METHIONINE-DEPENDENT METHYLTRANSFERASES SUPERFAMILY PROTEIN"/>
    <property type="match status" value="1"/>
</dbReference>
<comment type="function">
    <text evidence="6">Specifically methylates the N7 position of guanine in position 527 of 16S rRNA.</text>
</comment>
<dbReference type="Pfam" id="PF02527">
    <property type="entry name" value="GidB"/>
    <property type="match status" value="1"/>
</dbReference>
<dbReference type="NCBIfam" id="TIGR00138">
    <property type="entry name" value="rsmG_gidB"/>
    <property type="match status" value="1"/>
</dbReference>
<keyword evidence="8" id="KW-1185">Reference proteome</keyword>
<feature type="binding site" evidence="6">
    <location>
        <position position="79"/>
    </location>
    <ligand>
        <name>S-adenosyl-L-methionine</name>
        <dbReference type="ChEBI" id="CHEBI:59789"/>
    </ligand>
</feature>